<gene>
    <name evidence="4" type="ORF">SI65_08604</name>
</gene>
<proteinExistence type="predicted"/>
<dbReference type="InterPro" id="IPR036397">
    <property type="entry name" value="RNaseH_sf"/>
</dbReference>
<dbReference type="SUPFAM" id="SSF53098">
    <property type="entry name" value="Ribonuclease H-like"/>
    <property type="match status" value="1"/>
</dbReference>
<evidence type="ECO:0000259" key="3">
    <source>
        <dbReference type="PROSITE" id="PS50994"/>
    </source>
</evidence>
<evidence type="ECO:0000313" key="5">
    <source>
        <dbReference type="Proteomes" id="UP000094569"/>
    </source>
</evidence>
<keyword evidence="1" id="KW-0694">RNA-binding</keyword>
<evidence type="ECO:0000256" key="1">
    <source>
        <dbReference type="ARBA" id="ARBA00022884"/>
    </source>
</evidence>
<comment type="caution">
    <text evidence="4">The sequence shown here is derived from an EMBL/GenBank/DDBJ whole genome shotgun (WGS) entry which is preliminary data.</text>
</comment>
<dbReference type="InterPro" id="IPR001584">
    <property type="entry name" value="Integrase_cat-core"/>
</dbReference>
<dbReference type="STRING" id="573508.A0A1E3B5D0"/>
<feature type="domain" description="Integrase catalytic" evidence="3">
    <location>
        <begin position="419"/>
        <end position="518"/>
    </location>
</feature>
<feature type="region of interest" description="Disordered" evidence="2">
    <location>
        <begin position="176"/>
        <end position="195"/>
    </location>
</feature>
<name>A0A1E3B5D0_ASPCR</name>
<dbReference type="InterPro" id="IPR012337">
    <property type="entry name" value="RNaseH-like_sf"/>
</dbReference>
<dbReference type="Proteomes" id="UP000094569">
    <property type="component" value="Unassembled WGS sequence"/>
</dbReference>
<dbReference type="AlphaFoldDB" id="A0A1E3B5D0"/>
<dbReference type="Gene3D" id="3.30.420.10">
    <property type="entry name" value="Ribonuclease H-like superfamily/Ribonuclease H"/>
    <property type="match status" value="1"/>
</dbReference>
<sequence length="518" mass="58310">MDLWREYQRQYDFDLQRHDKSHKDFLALHTAILESIPSNHRLGLDSNLSIREIIRTLRSSFQQSVQSRFLELNQKYELLKAPNKNKSVEKWFQEWRDFLTDARNCPNYSVNKMQALIHFHGAIQPIMPMFTAIRSAATINCSEDQIDLPNEIHQFEQQYTIHKAQSPKQHNAFGIFQDRSEGNGSSNSKAPKRADKQTNCLCGTNHRFTGCPYVNPASRPAGWTPDPTTQAKFSQPKHPALQAALDRAHQETGSDAHVCNNLSHFQHLEEAMDGSVLRFGNATTPILGFGTVLIYGTLPEGQVTLRLQDVAYLHSKYAQDVIEYNPQSLADEAPITANTFATAKEGNYKKSELPPHSTTDAELWHARLAHAGTAAVDHLTAATEGVSLPPCRHKNVSAKCETCNLAKSQRQISRRSIPPANTPWEKVYFDFFSNSPTAYNGDRFCLHFICSATGWHIAVTMPNKDQVRLIRAFKGLVSWAKTQLNTTVKVFFSDNDTSLGLAYALFAQDEGIQILHSA</sequence>
<evidence type="ECO:0000256" key="2">
    <source>
        <dbReference type="SAM" id="MobiDB-lite"/>
    </source>
</evidence>
<evidence type="ECO:0000313" key="4">
    <source>
        <dbReference type="EMBL" id="ODM16170.1"/>
    </source>
</evidence>
<accession>A0A1E3B5D0</accession>
<dbReference type="OrthoDB" id="2663223at2759"/>
<dbReference type="GO" id="GO:0003723">
    <property type="term" value="F:RNA binding"/>
    <property type="evidence" value="ECO:0007669"/>
    <property type="project" value="UniProtKB-KW"/>
</dbReference>
<organism evidence="4 5">
    <name type="scientific">Aspergillus cristatus</name>
    <name type="common">Chinese Fuzhuan brick tea-fermentation fungus</name>
    <name type="synonym">Eurotium cristatum</name>
    <dbReference type="NCBI Taxonomy" id="573508"/>
    <lineage>
        <taxon>Eukaryota</taxon>
        <taxon>Fungi</taxon>
        <taxon>Dikarya</taxon>
        <taxon>Ascomycota</taxon>
        <taxon>Pezizomycotina</taxon>
        <taxon>Eurotiomycetes</taxon>
        <taxon>Eurotiomycetidae</taxon>
        <taxon>Eurotiales</taxon>
        <taxon>Aspergillaceae</taxon>
        <taxon>Aspergillus</taxon>
        <taxon>Aspergillus subgen. Aspergillus</taxon>
    </lineage>
</organism>
<dbReference type="PROSITE" id="PS50994">
    <property type="entry name" value="INTEGRASE"/>
    <property type="match status" value="1"/>
</dbReference>
<dbReference type="GO" id="GO:0015074">
    <property type="term" value="P:DNA integration"/>
    <property type="evidence" value="ECO:0007669"/>
    <property type="project" value="InterPro"/>
</dbReference>
<protein>
    <recommendedName>
        <fullName evidence="3">Integrase catalytic domain-containing protein</fullName>
    </recommendedName>
</protein>
<dbReference type="EMBL" id="JXNT01000013">
    <property type="protein sequence ID" value="ODM16170.1"/>
    <property type="molecule type" value="Genomic_DNA"/>
</dbReference>
<dbReference type="GO" id="GO:0005634">
    <property type="term" value="C:nucleus"/>
    <property type="evidence" value="ECO:0007669"/>
    <property type="project" value="UniProtKB-ARBA"/>
</dbReference>
<keyword evidence="5" id="KW-1185">Reference proteome</keyword>
<dbReference type="VEuPathDB" id="FungiDB:SI65_08604"/>
<reference evidence="4 5" key="1">
    <citation type="journal article" date="2016" name="BMC Genomics">
        <title>Comparative genomic and transcriptomic analyses of the Fuzhuan brick tea-fermentation fungus Aspergillus cristatus.</title>
        <authorList>
            <person name="Ge Y."/>
            <person name="Wang Y."/>
            <person name="Liu Y."/>
            <person name="Tan Y."/>
            <person name="Ren X."/>
            <person name="Zhang X."/>
            <person name="Hyde K.D."/>
            <person name="Liu Y."/>
            <person name="Liu Z."/>
        </authorList>
    </citation>
    <scope>NUCLEOTIDE SEQUENCE [LARGE SCALE GENOMIC DNA]</scope>
    <source>
        <strain evidence="4 5">GZAAS20.1005</strain>
    </source>
</reference>